<reference evidence="1 2" key="2">
    <citation type="journal article" date="2008" name="Int. J. Syst. Evol. Microbiol.">
        <title>Methanocella paludicola gen. nov., sp. nov., a methane-producing archaeon, the first isolate of the lineage 'Rice Cluster I', and proposal of the new archaeal order Methanocellales ord. nov.</title>
        <authorList>
            <person name="Sakai S."/>
            <person name="Imachi H."/>
            <person name="Hanada S."/>
            <person name="Ohashi A."/>
            <person name="Harada H."/>
            <person name="Kamagata Y."/>
        </authorList>
    </citation>
    <scope>NUCLEOTIDE SEQUENCE [LARGE SCALE GENOMIC DNA]</scope>
    <source>
        <strain evidence="2">DSM 17711 / JCM 13418 / NBRC 101707 / SANAE</strain>
    </source>
</reference>
<dbReference type="PANTHER" id="PTHR10151">
    <property type="entry name" value="ECTONUCLEOTIDE PYROPHOSPHATASE/PHOSPHODIESTERASE"/>
    <property type="match status" value="1"/>
</dbReference>
<proteinExistence type="predicted"/>
<gene>
    <name evidence="1" type="ordered locus">MCP_1748</name>
</gene>
<evidence type="ECO:0000313" key="2">
    <source>
        <dbReference type="Proteomes" id="UP000001882"/>
    </source>
</evidence>
<dbReference type="InParanoid" id="D1YZE8"/>
<dbReference type="EMBL" id="AP011532">
    <property type="protein sequence ID" value="BAI61820.1"/>
    <property type="molecule type" value="Genomic_DNA"/>
</dbReference>
<dbReference type="Proteomes" id="UP000001882">
    <property type="component" value="Chromosome"/>
</dbReference>
<organism evidence="1 2">
    <name type="scientific">Methanocella paludicola (strain DSM 17711 / JCM 13418 / NBRC 101707 / SANAE)</name>
    <dbReference type="NCBI Taxonomy" id="304371"/>
    <lineage>
        <taxon>Archaea</taxon>
        <taxon>Methanobacteriati</taxon>
        <taxon>Methanobacteriota</taxon>
        <taxon>Stenosarchaea group</taxon>
        <taxon>Methanomicrobia</taxon>
        <taxon>Methanocellales</taxon>
        <taxon>Methanocellaceae</taxon>
        <taxon>Methanocella</taxon>
    </lineage>
</organism>
<evidence type="ECO:0008006" key="3">
    <source>
        <dbReference type="Google" id="ProtNLM"/>
    </source>
</evidence>
<keyword evidence="2" id="KW-1185">Reference proteome</keyword>
<dbReference type="GO" id="GO:0016787">
    <property type="term" value="F:hydrolase activity"/>
    <property type="evidence" value="ECO:0007669"/>
    <property type="project" value="UniProtKB-ARBA"/>
</dbReference>
<dbReference type="eggNOG" id="arCOG01378">
    <property type="taxonomic scope" value="Archaea"/>
</dbReference>
<dbReference type="SUPFAM" id="SSF53649">
    <property type="entry name" value="Alkaline phosphatase-like"/>
    <property type="match status" value="1"/>
</dbReference>
<dbReference type="InterPro" id="IPR002591">
    <property type="entry name" value="Phosphodiest/P_Trfase"/>
</dbReference>
<dbReference type="Pfam" id="PF01663">
    <property type="entry name" value="Phosphodiest"/>
    <property type="match status" value="1"/>
</dbReference>
<name>D1YZE8_METPS</name>
<dbReference type="PANTHER" id="PTHR10151:SF120">
    <property type="entry name" value="BIS(5'-ADENOSYL)-TRIPHOSPHATASE"/>
    <property type="match status" value="1"/>
</dbReference>
<reference evidence="1 2" key="1">
    <citation type="journal article" date="2007" name="Appl. Environ. Microbiol.">
        <title>Isolation of key methanogens for global methane emission from rice paddy fields: a novel isolate affiliated with the clone cluster rice cluster I.</title>
        <authorList>
            <person name="Sakai S."/>
            <person name="Imachi H."/>
            <person name="Sekiguchi Y."/>
            <person name="Ohashi A."/>
            <person name="Harada H."/>
            <person name="Kamagata Y."/>
        </authorList>
    </citation>
    <scope>NUCLEOTIDE SEQUENCE [LARGE SCALE GENOMIC DNA]</scope>
    <source>
        <strain evidence="2">DSM 17711 / JCM 13418 / NBRC 101707 / SANAE</strain>
    </source>
</reference>
<dbReference type="AlphaFoldDB" id="D1YZE8"/>
<protein>
    <recommendedName>
        <fullName evidence="3">Phosphodiesterase</fullName>
    </recommendedName>
</protein>
<sequence>MRLSPYLVDPASYGAYSLPSIPGTILSALTPETPAQMLPDDALGGLSNKYDKVVLFVVDGLGLDHFKDLMGRSPFLRELRRQGNFMQLGTQFPSTTACNVTTLNTGVSVAQHGLFEWFYYEPVAGEIISPLLYSYGECIRERDSLKDDKAVTPEAIYPKQSLYRELIKHGVRCFSFQDSEYAESEYTDIVFDGAKRYGFLSVADGLVNLARAVVDEPAKAYYYFYFDKVDSLSHKYGPGSKEAMAEAEVFFLALEHLFWDRVKDKVDNVLFLMTADHGQATIDPAKCVYLNVEFPGIKDMIKMSKSGRYLAPAGSCRDMFLYIKDDCLDDAYHLLTDKLSDRAAVVKIKELIENGYFGDRHISPVLAGRLGNLVILPFDGHCVWWYEKGLFEIDFLGHHGGLTKQEMEIPFLAWEL</sequence>
<dbReference type="InterPro" id="IPR017850">
    <property type="entry name" value="Alkaline_phosphatase_core_sf"/>
</dbReference>
<accession>D1YZE8</accession>
<evidence type="ECO:0000313" key="1">
    <source>
        <dbReference type="EMBL" id="BAI61820.1"/>
    </source>
</evidence>
<dbReference type="KEGG" id="mpd:MCP_1748"/>
<dbReference type="STRING" id="304371.MCP_1748"/>
<reference evidence="2" key="3">
    <citation type="journal article" date="2011" name="PLoS ONE">
        <title>Genome sequence of a mesophilic hydrogenotrophic methanogen Methanocella paludicola, the first cultivated representative of the order Methanocellales.</title>
        <authorList>
            <person name="Sakai S."/>
            <person name="Takaki Y."/>
            <person name="Shimamura S."/>
            <person name="Sekine M."/>
            <person name="Tajima T."/>
            <person name="Kosugi H."/>
            <person name="Ichikawa N."/>
            <person name="Tasumi E."/>
            <person name="Hiraki A.T."/>
            <person name="Shimizu A."/>
            <person name="Kato Y."/>
            <person name="Nishiko R."/>
            <person name="Mori K."/>
            <person name="Fujita N."/>
            <person name="Imachi H."/>
            <person name="Takai K."/>
        </authorList>
    </citation>
    <scope>NUCLEOTIDE SEQUENCE [LARGE SCALE GENOMIC DNA]</scope>
    <source>
        <strain evidence="2">DSM 17711 / JCM 13418 / NBRC 101707 / SANAE</strain>
    </source>
</reference>
<dbReference type="OrthoDB" id="33550at2157"/>
<dbReference type="Gene3D" id="3.40.720.10">
    <property type="entry name" value="Alkaline Phosphatase, subunit A"/>
    <property type="match status" value="1"/>
</dbReference>